<keyword evidence="2" id="KW-1185">Reference proteome</keyword>
<dbReference type="AlphaFoldDB" id="A0A9D4ER17"/>
<sequence length="121" mass="14199">MEGCVIEEEQRRSWVSILTDIIDEGPHMVLRLPKIRQAILSHPDPLLWFCKKRLELELLCLKLMVRIEQCKDENGSINWSDTVLQATAKRRAEILREVHQRMCSDGSRVYDMDEIDTSMLM</sequence>
<reference evidence="1" key="1">
    <citation type="journal article" date="2019" name="bioRxiv">
        <title>The Genome of the Zebra Mussel, Dreissena polymorpha: A Resource for Invasive Species Research.</title>
        <authorList>
            <person name="McCartney M.A."/>
            <person name="Auch B."/>
            <person name="Kono T."/>
            <person name="Mallez S."/>
            <person name="Zhang Y."/>
            <person name="Obille A."/>
            <person name="Becker A."/>
            <person name="Abrahante J.E."/>
            <person name="Garbe J."/>
            <person name="Badalamenti J.P."/>
            <person name="Herman A."/>
            <person name="Mangelson H."/>
            <person name="Liachko I."/>
            <person name="Sullivan S."/>
            <person name="Sone E.D."/>
            <person name="Koren S."/>
            <person name="Silverstein K.A.T."/>
            <person name="Beckman K.B."/>
            <person name="Gohl D.M."/>
        </authorList>
    </citation>
    <scope>NUCLEOTIDE SEQUENCE</scope>
    <source>
        <strain evidence="1">Duluth1</strain>
        <tissue evidence="1">Whole animal</tissue>
    </source>
</reference>
<organism evidence="1 2">
    <name type="scientific">Dreissena polymorpha</name>
    <name type="common">Zebra mussel</name>
    <name type="synonym">Mytilus polymorpha</name>
    <dbReference type="NCBI Taxonomy" id="45954"/>
    <lineage>
        <taxon>Eukaryota</taxon>
        <taxon>Metazoa</taxon>
        <taxon>Spiralia</taxon>
        <taxon>Lophotrochozoa</taxon>
        <taxon>Mollusca</taxon>
        <taxon>Bivalvia</taxon>
        <taxon>Autobranchia</taxon>
        <taxon>Heteroconchia</taxon>
        <taxon>Euheterodonta</taxon>
        <taxon>Imparidentia</taxon>
        <taxon>Neoheterodontei</taxon>
        <taxon>Myida</taxon>
        <taxon>Dreissenoidea</taxon>
        <taxon>Dreissenidae</taxon>
        <taxon>Dreissena</taxon>
    </lineage>
</organism>
<evidence type="ECO:0000313" key="2">
    <source>
        <dbReference type="Proteomes" id="UP000828390"/>
    </source>
</evidence>
<accession>A0A9D4ER17</accession>
<proteinExistence type="predicted"/>
<comment type="caution">
    <text evidence="1">The sequence shown here is derived from an EMBL/GenBank/DDBJ whole genome shotgun (WGS) entry which is preliminary data.</text>
</comment>
<evidence type="ECO:0000313" key="1">
    <source>
        <dbReference type="EMBL" id="KAH3784178.1"/>
    </source>
</evidence>
<name>A0A9D4ER17_DREPO</name>
<reference evidence="1" key="2">
    <citation type="submission" date="2020-11" db="EMBL/GenBank/DDBJ databases">
        <authorList>
            <person name="McCartney M.A."/>
            <person name="Auch B."/>
            <person name="Kono T."/>
            <person name="Mallez S."/>
            <person name="Becker A."/>
            <person name="Gohl D.M."/>
            <person name="Silverstein K.A.T."/>
            <person name="Koren S."/>
            <person name="Bechman K.B."/>
            <person name="Herman A."/>
            <person name="Abrahante J.E."/>
            <person name="Garbe J."/>
        </authorList>
    </citation>
    <scope>NUCLEOTIDE SEQUENCE</scope>
    <source>
        <strain evidence="1">Duluth1</strain>
        <tissue evidence="1">Whole animal</tissue>
    </source>
</reference>
<dbReference type="EMBL" id="JAIWYP010000008">
    <property type="protein sequence ID" value="KAH3784178.1"/>
    <property type="molecule type" value="Genomic_DNA"/>
</dbReference>
<gene>
    <name evidence="1" type="ORF">DPMN_162130</name>
</gene>
<dbReference type="Proteomes" id="UP000828390">
    <property type="component" value="Unassembled WGS sequence"/>
</dbReference>
<protein>
    <submittedName>
        <fullName evidence="1">Uncharacterized protein</fullName>
    </submittedName>
</protein>